<dbReference type="STRING" id="29421.B2M20_10930"/>
<dbReference type="Proteomes" id="UP000189940">
    <property type="component" value="Unassembled WGS sequence"/>
</dbReference>
<accession>A0A1V4HXZ3</accession>
<evidence type="ECO:0000313" key="1">
    <source>
        <dbReference type="EMBL" id="OPH82729.1"/>
    </source>
</evidence>
<protein>
    <submittedName>
        <fullName evidence="1">Uncharacterized protein</fullName>
    </submittedName>
</protein>
<organism evidence="1 2">
    <name type="scientific">Nitrobacter vulgaris</name>
    <dbReference type="NCBI Taxonomy" id="29421"/>
    <lineage>
        <taxon>Bacteria</taxon>
        <taxon>Pseudomonadati</taxon>
        <taxon>Pseudomonadota</taxon>
        <taxon>Alphaproteobacteria</taxon>
        <taxon>Hyphomicrobiales</taxon>
        <taxon>Nitrobacteraceae</taxon>
        <taxon>Nitrobacter</taxon>
    </lineage>
</organism>
<reference evidence="1 2" key="1">
    <citation type="submission" date="2017-02" db="EMBL/GenBank/DDBJ databases">
        <title>Genome sequence of the nitrite-oxidizing bacterium Nitrobacter vulgaris strain Ab1.</title>
        <authorList>
            <person name="Mellbye B.L."/>
            <person name="Davis E.W."/>
            <person name="Spieck E."/>
            <person name="Chang J.H."/>
            <person name="Bottomley P.J."/>
            <person name="Sayavedra-Soto L.A."/>
        </authorList>
    </citation>
    <scope>NUCLEOTIDE SEQUENCE [LARGE SCALE GENOMIC DNA]</scope>
    <source>
        <strain evidence="1 2">Ab1</strain>
    </source>
</reference>
<gene>
    <name evidence="1" type="ORF">B2M20_10930</name>
</gene>
<dbReference type="OrthoDB" id="8240293at2"/>
<keyword evidence="2" id="KW-1185">Reference proteome</keyword>
<evidence type="ECO:0000313" key="2">
    <source>
        <dbReference type="Proteomes" id="UP000189940"/>
    </source>
</evidence>
<dbReference type="AlphaFoldDB" id="A0A1V4HXZ3"/>
<name>A0A1V4HXZ3_NITVU</name>
<sequence length="83" mass="9237">MMSALSVLFFENGLPDLPIILIEPHRNQEGLWRIKFCYADDEPLSMSSAQASALAGNLHQLGEAQLADEINDAVRSAKRYCLM</sequence>
<dbReference type="EMBL" id="MWPQ01000041">
    <property type="protein sequence ID" value="OPH82729.1"/>
    <property type="molecule type" value="Genomic_DNA"/>
</dbReference>
<comment type="caution">
    <text evidence="1">The sequence shown here is derived from an EMBL/GenBank/DDBJ whole genome shotgun (WGS) entry which is preliminary data.</text>
</comment>
<proteinExistence type="predicted"/>